<dbReference type="SUPFAM" id="SSF51658">
    <property type="entry name" value="Xylose isomerase-like"/>
    <property type="match status" value="1"/>
</dbReference>
<feature type="domain" description="Xylose isomerase-like TIM barrel" evidence="1">
    <location>
        <begin position="167"/>
        <end position="255"/>
    </location>
</feature>
<sequence>MIDLGLKASTSASQIKDRLQYHPDVFEFFTDENDFTAEGLKRLAYDIEWVKSEATDKIVLHHPMKYRGTATEIIAPERRCPSLYAFVEQSALDLLQLADDHEVQVLIHGAYARQTQHFIEMYASFAEAEAAAFARLDHFQELGGRHVMFENSISQLFAYGLPADEEKIKEHHYRLAFDTSHCFIKVKGNNNALMTSLNNLKDQIIHYHLVDSLGQKHDSLPVGQGNINWQEVVPLLNPQATNIFEIQLANEDDAAKQVASYQYLKELEF</sequence>
<dbReference type="InterPro" id="IPR013022">
    <property type="entry name" value="Xyl_isomerase-like_TIM-brl"/>
</dbReference>
<dbReference type="AlphaFoldDB" id="A0A0R2KD16"/>
<evidence type="ECO:0000313" key="2">
    <source>
        <dbReference type="EMBL" id="KRN85830.1"/>
    </source>
</evidence>
<dbReference type="Pfam" id="PF01261">
    <property type="entry name" value="AP_endonuc_2"/>
    <property type="match status" value="1"/>
</dbReference>
<accession>A0A0R2KD16</accession>
<keyword evidence="2" id="KW-0413">Isomerase</keyword>
<dbReference type="GO" id="GO:0016853">
    <property type="term" value="F:isomerase activity"/>
    <property type="evidence" value="ECO:0007669"/>
    <property type="project" value="UniProtKB-KW"/>
</dbReference>
<dbReference type="Gene3D" id="3.20.20.150">
    <property type="entry name" value="Divalent-metal-dependent TIM barrel enzymes"/>
    <property type="match status" value="1"/>
</dbReference>
<comment type="caution">
    <text evidence="2">The sequence shown here is derived from an EMBL/GenBank/DDBJ whole genome shotgun (WGS) entry which is preliminary data.</text>
</comment>
<proteinExistence type="predicted"/>
<reference evidence="2 3" key="1">
    <citation type="journal article" date="2015" name="Genome Announc.">
        <title>Expanding the biotechnology potential of lactobacilli through comparative genomics of 213 strains and associated genera.</title>
        <authorList>
            <person name="Sun Z."/>
            <person name="Harris H.M."/>
            <person name="McCann A."/>
            <person name="Guo C."/>
            <person name="Argimon S."/>
            <person name="Zhang W."/>
            <person name="Yang X."/>
            <person name="Jeffery I.B."/>
            <person name="Cooney J.C."/>
            <person name="Kagawa T.F."/>
            <person name="Liu W."/>
            <person name="Song Y."/>
            <person name="Salvetti E."/>
            <person name="Wrobel A."/>
            <person name="Rasinkangas P."/>
            <person name="Parkhill J."/>
            <person name="Rea M.C."/>
            <person name="O'Sullivan O."/>
            <person name="Ritari J."/>
            <person name="Douillard F.P."/>
            <person name="Paul Ross R."/>
            <person name="Yang R."/>
            <person name="Briner A.E."/>
            <person name="Felis G.E."/>
            <person name="de Vos W.M."/>
            <person name="Barrangou R."/>
            <person name="Klaenhammer T.R."/>
            <person name="Caufield P.W."/>
            <person name="Cui Y."/>
            <person name="Zhang H."/>
            <person name="O'Toole P.W."/>
        </authorList>
    </citation>
    <scope>NUCLEOTIDE SEQUENCE [LARGE SCALE GENOMIC DNA]</scope>
    <source>
        <strain evidence="2 3">DSM 15353</strain>
    </source>
</reference>
<dbReference type="OrthoDB" id="2799545at2"/>
<protein>
    <submittedName>
        <fullName evidence="2">Xylose isomerase domain containing protein TIM barrel</fullName>
    </submittedName>
</protein>
<evidence type="ECO:0000259" key="1">
    <source>
        <dbReference type="Pfam" id="PF01261"/>
    </source>
</evidence>
<organism evidence="2 3">
    <name type="scientific">Ligilactobacillus acidipiscis</name>
    <dbReference type="NCBI Taxonomy" id="89059"/>
    <lineage>
        <taxon>Bacteria</taxon>
        <taxon>Bacillati</taxon>
        <taxon>Bacillota</taxon>
        <taxon>Bacilli</taxon>
        <taxon>Lactobacillales</taxon>
        <taxon>Lactobacillaceae</taxon>
        <taxon>Ligilactobacillus</taxon>
    </lineage>
</organism>
<gene>
    <name evidence="2" type="ORF">IV43_GL000717</name>
</gene>
<dbReference type="PATRIC" id="fig|89059.3.peg.748"/>
<dbReference type="STRING" id="89059.LAC1533_1235"/>
<dbReference type="RefSeq" id="WP_010494182.1">
    <property type="nucleotide sequence ID" value="NZ_JQBK01000018.1"/>
</dbReference>
<evidence type="ECO:0000313" key="3">
    <source>
        <dbReference type="Proteomes" id="UP000051491"/>
    </source>
</evidence>
<dbReference type="EMBL" id="JQBK01000018">
    <property type="protein sequence ID" value="KRN85830.1"/>
    <property type="molecule type" value="Genomic_DNA"/>
</dbReference>
<dbReference type="Proteomes" id="UP000051491">
    <property type="component" value="Unassembled WGS sequence"/>
</dbReference>
<name>A0A0R2KD16_9LACO</name>
<dbReference type="InterPro" id="IPR036237">
    <property type="entry name" value="Xyl_isomerase-like_sf"/>
</dbReference>